<organism evidence="1 2">
    <name type="scientific">Peronosclerospora sorghi</name>
    <dbReference type="NCBI Taxonomy" id="230839"/>
    <lineage>
        <taxon>Eukaryota</taxon>
        <taxon>Sar</taxon>
        <taxon>Stramenopiles</taxon>
        <taxon>Oomycota</taxon>
        <taxon>Peronosporomycetes</taxon>
        <taxon>Peronosporales</taxon>
        <taxon>Peronosporaceae</taxon>
        <taxon>Peronosclerospora</taxon>
    </lineage>
</organism>
<proteinExistence type="predicted"/>
<evidence type="ECO:0000313" key="1">
    <source>
        <dbReference type="EMBL" id="KAI9907069.1"/>
    </source>
</evidence>
<reference evidence="1 2" key="1">
    <citation type="journal article" date="2022" name="bioRxiv">
        <title>The genome of the oomycete Peronosclerospora sorghi, a cosmopolitan pathogen of maize and sorghum, is inflated with dispersed pseudogenes.</title>
        <authorList>
            <person name="Fletcher K."/>
            <person name="Martin F."/>
            <person name="Isakeit T."/>
            <person name="Cavanaugh K."/>
            <person name="Magill C."/>
            <person name="Michelmore R."/>
        </authorList>
    </citation>
    <scope>NUCLEOTIDE SEQUENCE [LARGE SCALE GENOMIC DNA]</scope>
    <source>
        <strain evidence="1">P6</strain>
    </source>
</reference>
<sequence>MTSTTKKQKRSFQKRKRRAWWWTGPPVDNEQEGQVFSSETEVLNAAVLCAALSATQADVPKTSKEANERAVHELEMHVRKSPFPHSLQLPVLVFNRDYVLVQSQFALLCAVRATSTADILQTVIGSAVPLSEPYVYRFGGARIHAPFWKRTQRLDLQEIHRQARQSNKPLFLCGHSVGGSIAQLAFCELIYLQLPIKVRLFLEKRDYDQHQQDKAKGKDTTTSDGLDSGGTIQGIVEEERTMIYGNMPRMLAVGFGSPYIGSTGLTAFLEPLKLTERMITIVNEFDCIPSILNVAQAAAMVAKTTERFVTITNATKTLLNLLPIQTKQRLVDLTARANIGTVPHASSAYVSMSLDILQRTFQKFREFNFMKDMDYEYSPCGTYIFLSHSGSEYCIHTNPCAISEVLHKENEASPTLTGNAILQHLMSAYLTGIARQSGSVQIKASMNFYERLGVSKRATEKQIRSAYKRLALKWHPDRWANNLNTLEEQATAEEVFKLLAESYEVLSNDEARKAYDAHLANSSSFKDDFVRNGTVNGMTLDEAIATFGEVIDNISGAVKKVTSRFSFSNSTTVNPLRVHQHLRSGLYPNNHDNIFAPDKIRVARTVNIGTDQREQVLYLEPEEVMAGDVAAPSPTAHKVHASAGLRTVSVVGGAVAVGASVALIVSAWAKYSEISKKRHQAAVVRDMPADRLLFLLEDNRSTRYTGRNQLLLRQPRARYRRRDASLRAITHSSSTSDTGITQQDVVEKAEHALTILEQEEDAAEDKLVEEFFDCAAEYDTAVIEMTAEEQFFDCIDLLDEMTVHFSDHALEKENRVEELIQKSGVVPESNGISFPRGAVVHTSFGLATVEEWRDGESSAVVRFCDLKLVVGYIQKAHIGRGALAAKVAAQDTLESMRTKLADRVVACYSLDVDNASTIKSILVSSGDGAFDSGIRAAGGVALANGLARTSSVLGGAVAAPLTIASILVDLGKEYYNYRKRYTDRKDLGMHSRTTEQLLIQEFRLRTGEVIASRSAAAAGASFGAYSAASAFGTWGAAGLAAGPVGILATTSAAVVGGMIGYFAGARVYAASTAGYFNSLQNAKEHIDRLELGARVLFDEFDPKATGSISKEDCLTLMKKLYEATGPITESHYEKTKAVLQDGAFQGPVSWSMFWEWVSTKAAGALRKLEEDESNKVESAASQAGGWWNSYITCFSYLSSKPAGSLIADSHVAMYPSVLTALGLKVKKIVSAPEAAGLRTYKAAEETLVLKAQTEYLVNNGHLTSRDAFQLVEQLESVDRVLRESARKSITAMHEGLHDVGADQHVVSDGFGFTGGDDVEASRNEAETRSDLTRPLAPAVNENTKNFEPDEGLNVMCSLMSTQGLQHFLEEQRIIVARGDNKAAVRREDLHCLALKAAVGVEKN</sequence>
<keyword evidence="2" id="KW-1185">Reference proteome</keyword>
<evidence type="ECO:0000313" key="2">
    <source>
        <dbReference type="Proteomes" id="UP001163321"/>
    </source>
</evidence>
<dbReference type="Proteomes" id="UP001163321">
    <property type="component" value="Chromosome 8"/>
</dbReference>
<protein>
    <submittedName>
        <fullName evidence="1">Uncharacterized protein</fullName>
    </submittedName>
</protein>
<comment type="caution">
    <text evidence="1">The sequence shown here is derived from an EMBL/GenBank/DDBJ whole genome shotgun (WGS) entry which is preliminary data.</text>
</comment>
<accession>A0ACC0VMA2</accession>
<name>A0ACC0VMA2_9STRA</name>
<gene>
    <name evidence="1" type="ORF">PsorP6_003765</name>
</gene>
<dbReference type="EMBL" id="CM047587">
    <property type="protein sequence ID" value="KAI9907069.1"/>
    <property type="molecule type" value="Genomic_DNA"/>
</dbReference>